<dbReference type="GO" id="GO:0004803">
    <property type="term" value="F:transposase activity"/>
    <property type="evidence" value="ECO:0007669"/>
    <property type="project" value="InterPro"/>
</dbReference>
<evidence type="ECO:0000313" key="2">
    <source>
        <dbReference type="EMBL" id="MDN0023527.1"/>
    </source>
</evidence>
<dbReference type="GO" id="GO:0043565">
    <property type="term" value="F:sequence-specific DNA binding"/>
    <property type="evidence" value="ECO:0007669"/>
    <property type="project" value="TreeGrafter"/>
</dbReference>
<comment type="caution">
    <text evidence="3">The sequence shown here is derived from an EMBL/GenBank/DDBJ whole genome shotgun (WGS) entry which is preliminary data.</text>
</comment>
<dbReference type="InterPro" id="IPR036515">
    <property type="entry name" value="Transposase_17_sf"/>
</dbReference>
<feature type="domain" description="Transposase IS200-like" evidence="1">
    <location>
        <begin position="21"/>
        <end position="165"/>
    </location>
</feature>
<dbReference type="PANTHER" id="PTHR36966">
    <property type="entry name" value="REP-ASSOCIATED TYROSINE TRANSPOSASE"/>
    <property type="match status" value="1"/>
</dbReference>
<name>A0AAW7JPM3_9BACT</name>
<evidence type="ECO:0000259" key="1">
    <source>
        <dbReference type="SMART" id="SM01321"/>
    </source>
</evidence>
<sequence length="187" mass="22027">MQDMFHDQYRVSSTRVDWTDYECGIYFITICTAGKEHCFGEVEDDIEPRMVLSELGKHLEECWYDMPLHFTFVEPGPFVVMPNHMHGVVIMNDDNTATHDFTTQQSNVFGPQSRNLASVVRGLKVGVTKYARRHGIPFAWQPRYFEHIVRNQKDLNRITLYIERNVTVWAMKGEEYEESWMENVVLR</sequence>
<dbReference type="InterPro" id="IPR002686">
    <property type="entry name" value="Transposase_17"/>
</dbReference>
<proteinExistence type="predicted"/>
<dbReference type="RefSeq" id="WP_289825996.1">
    <property type="nucleotide sequence ID" value="NZ_JAUEIE010000013.1"/>
</dbReference>
<evidence type="ECO:0000313" key="5">
    <source>
        <dbReference type="Proteomes" id="UP001168478"/>
    </source>
</evidence>
<keyword evidence="4" id="KW-1185">Reference proteome</keyword>
<dbReference type="SUPFAM" id="SSF143422">
    <property type="entry name" value="Transposase IS200-like"/>
    <property type="match status" value="1"/>
</dbReference>
<reference evidence="3" key="2">
    <citation type="submission" date="2023-08" db="EMBL/GenBank/DDBJ databases">
        <title>Identification and characterization of horizontal gene transfer across gut microbiota members of farm animals based on homology search.</title>
        <authorList>
            <person name="Schwarzerova J."/>
            <person name="Nykrynova M."/>
            <person name="Jureckova K."/>
            <person name="Cejkova D."/>
            <person name="Rychlik I."/>
        </authorList>
    </citation>
    <scope>NUCLEOTIDE SEQUENCE</scope>
    <source>
        <strain evidence="3">ET15</strain>
        <strain evidence="2">ET37</strain>
    </source>
</reference>
<evidence type="ECO:0000313" key="3">
    <source>
        <dbReference type="EMBL" id="MDN0026188.1"/>
    </source>
</evidence>
<dbReference type="EMBL" id="JAUEIF010000013">
    <property type="protein sequence ID" value="MDN0026188.1"/>
    <property type="molecule type" value="Genomic_DNA"/>
</dbReference>
<reference evidence="3" key="1">
    <citation type="submission" date="2023-06" db="EMBL/GenBank/DDBJ databases">
        <authorList>
            <person name="Zeman M."/>
            <person name="Kubasova T."/>
            <person name="Jahodarova E."/>
            <person name="Nykrynova M."/>
            <person name="Rychlik I."/>
        </authorList>
    </citation>
    <scope>NUCLEOTIDE SEQUENCE</scope>
    <source>
        <strain evidence="3">ET15</strain>
        <strain evidence="2">ET37</strain>
    </source>
</reference>
<dbReference type="GO" id="GO:0006313">
    <property type="term" value="P:DNA transposition"/>
    <property type="evidence" value="ECO:0007669"/>
    <property type="project" value="InterPro"/>
</dbReference>
<dbReference type="SMART" id="SM01321">
    <property type="entry name" value="Y1_Tnp"/>
    <property type="match status" value="1"/>
</dbReference>
<accession>A0AAW7JPM3</accession>
<dbReference type="InterPro" id="IPR052715">
    <property type="entry name" value="RAYT_transposase"/>
</dbReference>
<gene>
    <name evidence="2" type="ORF">QVN81_10945</name>
    <name evidence="3" type="ORF">QVN84_11765</name>
</gene>
<dbReference type="EMBL" id="JAUEIE010000013">
    <property type="protein sequence ID" value="MDN0023527.1"/>
    <property type="molecule type" value="Genomic_DNA"/>
</dbReference>
<dbReference type="Gene3D" id="3.30.70.1290">
    <property type="entry name" value="Transposase IS200-like"/>
    <property type="match status" value="1"/>
</dbReference>
<organism evidence="3 5">
    <name type="scientific">Leyella lascolaii</name>
    <dbReference type="NCBI Taxonomy" id="1776379"/>
    <lineage>
        <taxon>Bacteria</taxon>
        <taxon>Pseudomonadati</taxon>
        <taxon>Bacteroidota</taxon>
        <taxon>Bacteroidia</taxon>
        <taxon>Bacteroidales</taxon>
        <taxon>Prevotellaceae</taxon>
        <taxon>Leyella</taxon>
    </lineage>
</organism>
<evidence type="ECO:0000313" key="4">
    <source>
        <dbReference type="Proteomes" id="UP001167831"/>
    </source>
</evidence>
<dbReference type="PANTHER" id="PTHR36966:SF1">
    <property type="entry name" value="REP-ASSOCIATED TYROSINE TRANSPOSASE"/>
    <property type="match status" value="1"/>
</dbReference>
<dbReference type="Proteomes" id="UP001168478">
    <property type="component" value="Unassembled WGS sequence"/>
</dbReference>
<dbReference type="Proteomes" id="UP001167831">
    <property type="component" value="Unassembled WGS sequence"/>
</dbReference>
<dbReference type="AlphaFoldDB" id="A0AAW7JPM3"/>
<protein>
    <submittedName>
        <fullName evidence="3">Transposase</fullName>
    </submittedName>
</protein>